<dbReference type="Pfam" id="PF13469">
    <property type="entry name" value="Sulfotransfer_3"/>
    <property type="match status" value="1"/>
</dbReference>
<organism evidence="2 3">
    <name type="scientific">Denitrobaculum tricleocarpae</name>
    <dbReference type="NCBI Taxonomy" id="2591009"/>
    <lineage>
        <taxon>Bacteria</taxon>
        <taxon>Pseudomonadati</taxon>
        <taxon>Pseudomonadota</taxon>
        <taxon>Alphaproteobacteria</taxon>
        <taxon>Rhodospirillales</taxon>
        <taxon>Rhodospirillaceae</taxon>
        <taxon>Denitrobaculum</taxon>
    </lineage>
</organism>
<dbReference type="EMBL" id="VHSH01000006">
    <property type="protein sequence ID" value="TQV78646.1"/>
    <property type="molecule type" value="Genomic_DNA"/>
</dbReference>
<name>A0A545TN74_9PROT</name>
<dbReference type="OrthoDB" id="9800698at2"/>
<dbReference type="Proteomes" id="UP000315252">
    <property type="component" value="Unassembled WGS sequence"/>
</dbReference>
<proteinExistence type="predicted"/>
<keyword evidence="3" id="KW-1185">Reference proteome</keyword>
<keyword evidence="2" id="KW-0808">Transferase</keyword>
<dbReference type="RefSeq" id="WP_142897978.1">
    <property type="nucleotide sequence ID" value="NZ_ML660057.1"/>
</dbReference>
<evidence type="ECO:0000256" key="1">
    <source>
        <dbReference type="SAM" id="MobiDB-lite"/>
    </source>
</evidence>
<dbReference type="InterPro" id="IPR027417">
    <property type="entry name" value="P-loop_NTPase"/>
</dbReference>
<accession>A0A545TN74</accession>
<comment type="caution">
    <text evidence="2">The sequence shown here is derived from an EMBL/GenBank/DDBJ whole genome shotgun (WGS) entry which is preliminary data.</text>
</comment>
<feature type="compositionally biased region" description="Basic and acidic residues" evidence="1">
    <location>
        <begin position="287"/>
        <end position="298"/>
    </location>
</feature>
<dbReference type="Gene3D" id="3.40.50.300">
    <property type="entry name" value="P-loop containing nucleotide triphosphate hydrolases"/>
    <property type="match status" value="1"/>
</dbReference>
<protein>
    <submittedName>
        <fullName evidence="2">Sulfotransferase</fullName>
    </submittedName>
</protein>
<evidence type="ECO:0000313" key="3">
    <source>
        <dbReference type="Proteomes" id="UP000315252"/>
    </source>
</evidence>
<feature type="region of interest" description="Disordered" evidence="1">
    <location>
        <begin position="274"/>
        <end position="298"/>
    </location>
</feature>
<dbReference type="SUPFAM" id="SSF52540">
    <property type="entry name" value="P-loop containing nucleoside triphosphate hydrolases"/>
    <property type="match status" value="1"/>
</dbReference>
<gene>
    <name evidence="2" type="ORF">FKG95_19045</name>
</gene>
<sequence>MYKRLNFISGLPRSGSTLLAAILRQNPRISAEMSSPLAPLFNACLTGMGADNEFSVFFKEEQKRSILEGVFENYYKHLDTADVVFDTNRMWASQLTVIKQLFPETKVICCVRNPAWILDSVERLLRKNALDVSRLFGNSAERATVFSRAETLLNPGRMIGFPWSALKDAYYSAESDSLLLVDYELLASRPREVLALIYDFIGEPAFEHDFEDVTYEQEQFDQQLLTKNLHTVRGKVELTPRQSILPPDLFKRCQNLAFWHDPNGTAAHRIVVAKEDPPAESNSGAEAKSREPMPDSVV</sequence>
<dbReference type="AlphaFoldDB" id="A0A545TN74"/>
<evidence type="ECO:0000313" key="2">
    <source>
        <dbReference type="EMBL" id="TQV78646.1"/>
    </source>
</evidence>
<dbReference type="GO" id="GO:0016740">
    <property type="term" value="F:transferase activity"/>
    <property type="evidence" value="ECO:0007669"/>
    <property type="project" value="UniProtKB-KW"/>
</dbReference>
<reference evidence="2 3" key="1">
    <citation type="submission" date="2019-06" db="EMBL/GenBank/DDBJ databases">
        <title>Whole genome sequence for Rhodospirillaceae sp. R148.</title>
        <authorList>
            <person name="Wang G."/>
        </authorList>
    </citation>
    <scope>NUCLEOTIDE SEQUENCE [LARGE SCALE GENOMIC DNA]</scope>
    <source>
        <strain evidence="2 3">R148</strain>
    </source>
</reference>